<feature type="domain" description="Carrier" evidence="1">
    <location>
        <begin position="36"/>
        <end position="113"/>
    </location>
</feature>
<evidence type="ECO:0000259" key="1">
    <source>
        <dbReference type="PROSITE" id="PS50075"/>
    </source>
</evidence>
<dbReference type="SUPFAM" id="SSF47336">
    <property type="entry name" value="ACP-like"/>
    <property type="match status" value="1"/>
</dbReference>
<dbReference type="InterPro" id="IPR036736">
    <property type="entry name" value="ACP-like_sf"/>
</dbReference>
<dbReference type="PROSITE" id="PS50075">
    <property type="entry name" value="CARRIER"/>
    <property type="match status" value="1"/>
</dbReference>
<dbReference type="Pfam" id="PF00550">
    <property type="entry name" value="PP-binding"/>
    <property type="match status" value="1"/>
</dbReference>
<dbReference type="AlphaFoldDB" id="A0A6G7BMM1"/>
<sequence>MTCQRLRQNERRSKEAKFFEFVSIHRPLSLKEKPMSDTLVKLRAFVIDTILKGNDSDISDDLNLKESGLLSSLATMRLVSFVEDEFGLIVGVSDPRTRFTTIREIACYVDEKSSEIEK</sequence>
<organism evidence="2">
    <name type="scientific">Mycetohabitans rhizoxinica</name>
    <dbReference type="NCBI Taxonomy" id="412963"/>
    <lineage>
        <taxon>Bacteria</taxon>
        <taxon>Pseudomonadati</taxon>
        <taxon>Pseudomonadota</taxon>
        <taxon>Betaproteobacteria</taxon>
        <taxon>Burkholderiales</taxon>
        <taxon>Burkholderiaceae</taxon>
        <taxon>Mycetohabitans</taxon>
    </lineage>
</organism>
<name>A0A6G7BMM1_9BURK</name>
<accession>A0A6G7BMM1</accession>
<protein>
    <recommendedName>
        <fullName evidence="1">Carrier domain-containing protein</fullName>
    </recommendedName>
</protein>
<gene>
    <name evidence="2" type="ORF">RBRH_RS08110</name>
</gene>
<reference evidence="2" key="1">
    <citation type="journal article" date="2019" name="ACS Chem. Biol.">
        <title>Genome Mining Reveals Endopyrroles from a Nonribosomal Peptide Assembly Line Triggered in Fungal-Bacterial Symbiosis.</title>
        <authorList>
            <person name="Niehs S.P."/>
            <person name="Dose B."/>
            <person name="Scherlach K."/>
            <person name="Pidot S.J."/>
            <person name="Stinear T.P."/>
            <person name="Hertweck C."/>
        </authorList>
    </citation>
    <scope>NUCLEOTIDE SEQUENCE</scope>
    <source>
        <strain evidence="2">HKI454</strain>
    </source>
</reference>
<dbReference type="Gene3D" id="1.10.1200.10">
    <property type="entry name" value="ACP-like"/>
    <property type="match status" value="1"/>
</dbReference>
<dbReference type="EMBL" id="MN081797">
    <property type="protein sequence ID" value="QIH29227.1"/>
    <property type="molecule type" value="Genomic_DNA"/>
</dbReference>
<evidence type="ECO:0000313" key="2">
    <source>
        <dbReference type="EMBL" id="QIH29227.1"/>
    </source>
</evidence>
<proteinExistence type="predicted"/>
<dbReference type="InterPro" id="IPR009081">
    <property type="entry name" value="PP-bd_ACP"/>
</dbReference>